<name>A0A6A6T758_9PLEO</name>
<dbReference type="EMBL" id="MU004343">
    <property type="protein sequence ID" value="KAF2655839.1"/>
    <property type="molecule type" value="Genomic_DNA"/>
</dbReference>
<dbReference type="AlphaFoldDB" id="A0A6A6T758"/>
<feature type="compositionally biased region" description="Basic residues" evidence="1">
    <location>
        <begin position="139"/>
        <end position="151"/>
    </location>
</feature>
<proteinExistence type="predicted"/>
<organism evidence="2 3">
    <name type="scientific">Lophiostoma macrostomum CBS 122681</name>
    <dbReference type="NCBI Taxonomy" id="1314788"/>
    <lineage>
        <taxon>Eukaryota</taxon>
        <taxon>Fungi</taxon>
        <taxon>Dikarya</taxon>
        <taxon>Ascomycota</taxon>
        <taxon>Pezizomycotina</taxon>
        <taxon>Dothideomycetes</taxon>
        <taxon>Pleosporomycetidae</taxon>
        <taxon>Pleosporales</taxon>
        <taxon>Lophiostomataceae</taxon>
        <taxon>Lophiostoma</taxon>
    </lineage>
</organism>
<accession>A0A6A6T758</accession>
<feature type="region of interest" description="Disordered" evidence="1">
    <location>
        <begin position="134"/>
        <end position="164"/>
    </location>
</feature>
<feature type="region of interest" description="Disordered" evidence="1">
    <location>
        <begin position="80"/>
        <end position="102"/>
    </location>
</feature>
<sequence length="319" mass="35580">MLLMMSSRCADQCKDDDSFDGDTYLDEEATLHTATESSLVRITARMVKMIDIKPSKATSSVEGRRFNPSQTDLNNIFSFRDENLLPPPPPTSSPKSSLPPSLASFVFPARGDSLRGHADDQNPDDIVVQEASGLTPSKTHSKHVLHDKKQIKSTPISPVPKEGSAMRAFERQKIITPSEVSRPNLEAWFYTTDLAATKHERPYSVLDPDVVSDRLLDRPPSPPPKHDPFRNLCANNAHVFQTIDTKKLPDEIGIDNLQVRADVTTPTGDRQHMRIAVTCDVCGKVVSEIYSQCEFQSCQYALCFQCGEDWRKGLFVGNY</sequence>
<evidence type="ECO:0000313" key="3">
    <source>
        <dbReference type="Proteomes" id="UP000799324"/>
    </source>
</evidence>
<dbReference type="Proteomes" id="UP000799324">
    <property type="component" value="Unassembled WGS sequence"/>
</dbReference>
<evidence type="ECO:0000256" key="1">
    <source>
        <dbReference type="SAM" id="MobiDB-lite"/>
    </source>
</evidence>
<dbReference type="OrthoDB" id="3790861at2759"/>
<protein>
    <submittedName>
        <fullName evidence="2">Uncharacterized protein</fullName>
    </submittedName>
</protein>
<evidence type="ECO:0000313" key="2">
    <source>
        <dbReference type="EMBL" id="KAF2655839.1"/>
    </source>
</evidence>
<reference evidence="2" key="1">
    <citation type="journal article" date="2020" name="Stud. Mycol.">
        <title>101 Dothideomycetes genomes: a test case for predicting lifestyles and emergence of pathogens.</title>
        <authorList>
            <person name="Haridas S."/>
            <person name="Albert R."/>
            <person name="Binder M."/>
            <person name="Bloem J."/>
            <person name="Labutti K."/>
            <person name="Salamov A."/>
            <person name="Andreopoulos B."/>
            <person name="Baker S."/>
            <person name="Barry K."/>
            <person name="Bills G."/>
            <person name="Bluhm B."/>
            <person name="Cannon C."/>
            <person name="Castanera R."/>
            <person name="Culley D."/>
            <person name="Daum C."/>
            <person name="Ezra D."/>
            <person name="Gonzalez J."/>
            <person name="Henrissat B."/>
            <person name="Kuo A."/>
            <person name="Liang C."/>
            <person name="Lipzen A."/>
            <person name="Lutzoni F."/>
            <person name="Magnuson J."/>
            <person name="Mondo S."/>
            <person name="Nolan M."/>
            <person name="Ohm R."/>
            <person name="Pangilinan J."/>
            <person name="Park H.-J."/>
            <person name="Ramirez L."/>
            <person name="Alfaro M."/>
            <person name="Sun H."/>
            <person name="Tritt A."/>
            <person name="Yoshinaga Y."/>
            <person name="Zwiers L.-H."/>
            <person name="Turgeon B."/>
            <person name="Goodwin S."/>
            <person name="Spatafora J."/>
            <person name="Crous P."/>
            <person name="Grigoriev I."/>
        </authorList>
    </citation>
    <scope>NUCLEOTIDE SEQUENCE</scope>
    <source>
        <strain evidence="2">CBS 122681</strain>
    </source>
</reference>
<keyword evidence="3" id="KW-1185">Reference proteome</keyword>
<feature type="compositionally biased region" description="Low complexity" evidence="1">
    <location>
        <begin position="93"/>
        <end position="102"/>
    </location>
</feature>
<gene>
    <name evidence="2" type="ORF">K491DRAFT_406708</name>
</gene>